<evidence type="ECO:0000313" key="1">
    <source>
        <dbReference type="EMBL" id="KRN48224.1"/>
    </source>
</evidence>
<comment type="caution">
    <text evidence="1">The sequence shown here is derived from an EMBL/GenBank/DDBJ whole genome shotgun (WGS) entry which is preliminary data.</text>
</comment>
<accession>A0A0R2H5Y8</accession>
<organism evidence="1 2">
    <name type="scientific">Kandleria vitulina DSM 20405</name>
    <dbReference type="NCBI Taxonomy" id="1410657"/>
    <lineage>
        <taxon>Bacteria</taxon>
        <taxon>Bacillati</taxon>
        <taxon>Bacillota</taxon>
        <taxon>Erysipelotrichia</taxon>
        <taxon>Erysipelotrichales</taxon>
        <taxon>Coprobacillaceae</taxon>
        <taxon>Kandleria</taxon>
    </lineage>
</organism>
<protein>
    <submittedName>
        <fullName evidence="1">Uncharacterized protein</fullName>
    </submittedName>
</protein>
<keyword evidence="2" id="KW-1185">Reference proteome</keyword>
<proteinExistence type="predicted"/>
<sequence length="86" mass="10421">MKKKVQVSHYYDEQDNDYYMIECYYDDFFCYVIDYSNIGNGHYDVETIYNHIAYDVPHHALPIGLGYSDNMYIVDYAYYLDFHPIK</sequence>
<dbReference type="RefSeq" id="WP_029071197.1">
    <property type="nucleotide sequence ID" value="NZ_JNKN01000016.1"/>
</dbReference>
<evidence type="ECO:0000313" key="2">
    <source>
        <dbReference type="Proteomes" id="UP000051841"/>
    </source>
</evidence>
<name>A0A0R2H5Y8_9FIRM</name>
<dbReference type="EMBL" id="JQBL01000030">
    <property type="protein sequence ID" value="KRN48224.1"/>
    <property type="molecule type" value="Genomic_DNA"/>
</dbReference>
<dbReference type="Proteomes" id="UP000051841">
    <property type="component" value="Unassembled WGS sequence"/>
</dbReference>
<dbReference type="AlphaFoldDB" id="A0A0R2H5Y8"/>
<dbReference type="PATRIC" id="fig|1410657.5.peg.1293"/>
<reference evidence="1 2" key="1">
    <citation type="journal article" date="2015" name="Genome Announc.">
        <title>Expanding the biotechnology potential of lactobacilli through comparative genomics of 213 strains and associated genera.</title>
        <authorList>
            <person name="Sun Z."/>
            <person name="Harris H.M."/>
            <person name="McCann A."/>
            <person name="Guo C."/>
            <person name="Argimon S."/>
            <person name="Zhang W."/>
            <person name="Yang X."/>
            <person name="Jeffery I.B."/>
            <person name="Cooney J.C."/>
            <person name="Kagawa T.F."/>
            <person name="Liu W."/>
            <person name="Song Y."/>
            <person name="Salvetti E."/>
            <person name="Wrobel A."/>
            <person name="Rasinkangas P."/>
            <person name="Parkhill J."/>
            <person name="Rea M.C."/>
            <person name="O'Sullivan O."/>
            <person name="Ritari J."/>
            <person name="Douillard F.P."/>
            <person name="Paul Ross R."/>
            <person name="Yang R."/>
            <person name="Briner A.E."/>
            <person name="Felis G.E."/>
            <person name="de Vos W.M."/>
            <person name="Barrangou R."/>
            <person name="Klaenhammer T.R."/>
            <person name="Caufield P.W."/>
            <person name="Cui Y."/>
            <person name="Zhang H."/>
            <person name="O'Toole P.W."/>
        </authorList>
    </citation>
    <scope>NUCLEOTIDE SEQUENCE [LARGE SCALE GENOMIC DNA]</scope>
    <source>
        <strain evidence="1 2">DSM 20405</strain>
    </source>
</reference>
<gene>
    <name evidence="1" type="ORF">IV49_GL001252</name>
</gene>